<gene>
    <name evidence="4" type="primary">ARF1</name>
    <name evidence="4" type="ORF">AK812_SmicGene39318</name>
</gene>
<dbReference type="GO" id="GO:0005525">
    <property type="term" value="F:GTP binding"/>
    <property type="evidence" value="ECO:0007669"/>
    <property type="project" value="UniProtKB-KW"/>
</dbReference>
<proteinExistence type="predicted"/>
<comment type="caution">
    <text evidence="4">The sequence shown here is derived from an EMBL/GenBank/DDBJ whole genome shotgun (WGS) entry which is preliminary data.</text>
</comment>
<reference evidence="4 5" key="1">
    <citation type="submission" date="2016-02" db="EMBL/GenBank/DDBJ databases">
        <title>Genome analysis of coral dinoflagellate symbionts highlights evolutionary adaptations to a symbiotic lifestyle.</title>
        <authorList>
            <person name="Aranda M."/>
            <person name="Li Y."/>
            <person name="Liew Y.J."/>
            <person name="Baumgarten S."/>
            <person name="Simakov O."/>
            <person name="Wilson M."/>
            <person name="Piel J."/>
            <person name="Ashoor H."/>
            <person name="Bougouffa S."/>
            <person name="Bajic V.B."/>
            <person name="Ryu T."/>
            <person name="Ravasi T."/>
            <person name="Bayer T."/>
            <person name="Micklem G."/>
            <person name="Kim H."/>
            <person name="Bhak J."/>
            <person name="Lajeunesse T.C."/>
            <person name="Voolstra C.R."/>
        </authorList>
    </citation>
    <scope>NUCLEOTIDE SEQUENCE [LARGE SCALE GENOMIC DNA]</scope>
    <source>
        <strain evidence="4 5">CCMP2467</strain>
    </source>
</reference>
<sequence length="131" mass="14519">MGAVSTKIRLYLIEKPEMLLLLVCWDADGKATVPYKMRGKDKIRPIWPQYYQGTNGLICMVGGKIWDRIEDAREELNTPMNADTGDGLYEGFDRLSCMLSSKYFGSGVQSVHGSRAISARVVAPSKGSVQL</sequence>
<evidence type="ECO:0000313" key="4">
    <source>
        <dbReference type="EMBL" id="OLP80285.1"/>
    </source>
</evidence>
<keyword evidence="2 3" id="KW-0342">GTP-binding</keyword>
<dbReference type="Pfam" id="PF00025">
    <property type="entry name" value="Arf"/>
    <property type="match status" value="1"/>
</dbReference>
<protein>
    <submittedName>
        <fullName evidence="4">ADP-ribosylation factor</fullName>
    </submittedName>
</protein>
<evidence type="ECO:0000256" key="2">
    <source>
        <dbReference type="ARBA" id="ARBA00023134"/>
    </source>
</evidence>
<evidence type="ECO:0000256" key="1">
    <source>
        <dbReference type="ARBA" id="ARBA00022741"/>
    </source>
</evidence>
<evidence type="ECO:0000256" key="3">
    <source>
        <dbReference type="PIRSR" id="PIRSR606689-1"/>
    </source>
</evidence>
<feature type="binding site" evidence="3">
    <location>
        <position position="39"/>
    </location>
    <ligand>
        <name>GTP</name>
        <dbReference type="ChEBI" id="CHEBI:37565"/>
    </ligand>
</feature>
<dbReference type="InterPro" id="IPR006689">
    <property type="entry name" value="Small_GTPase_ARF/SAR"/>
</dbReference>
<evidence type="ECO:0000313" key="5">
    <source>
        <dbReference type="Proteomes" id="UP000186817"/>
    </source>
</evidence>
<name>A0A1Q9CBI2_SYMMI</name>
<dbReference type="AlphaFoldDB" id="A0A1Q9CBI2"/>
<dbReference type="SUPFAM" id="SSF52540">
    <property type="entry name" value="P-loop containing nucleoside triphosphate hydrolases"/>
    <property type="match status" value="1"/>
</dbReference>
<dbReference type="EMBL" id="LSRX01001393">
    <property type="protein sequence ID" value="OLP80285.1"/>
    <property type="molecule type" value="Genomic_DNA"/>
</dbReference>
<dbReference type="InterPro" id="IPR027417">
    <property type="entry name" value="P-loop_NTPase"/>
</dbReference>
<keyword evidence="1 3" id="KW-0547">Nucleotide-binding</keyword>
<organism evidence="4 5">
    <name type="scientific">Symbiodinium microadriaticum</name>
    <name type="common">Dinoflagellate</name>
    <name type="synonym">Zooxanthella microadriatica</name>
    <dbReference type="NCBI Taxonomy" id="2951"/>
    <lineage>
        <taxon>Eukaryota</taxon>
        <taxon>Sar</taxon>
        <taxon>Alveolata</taxon>
        <taxon>Dinophyceae</taxon>
        <taxon>Suessiales</taxon>
        <taxon>Symbiodiniaceae</taxon>
        <taxon>Symbiodinium</taxon>
    </lineage>
</organism>
<dbReference type="GO" id="GO:0003924">
    <property type="term" value="F:GTPase activity"/>
    <property type="evidence" value="ECO:0007669"/>
    <property type="project" value="InterPro"/>
</dbReference>
<keyword evidence="5" id="KW-1185">Reference proteome</keyword>
<dbReference type="Gene3D" id="3.40.50.300">
    <property type="entry name" value="P-loop containing nucleotide triphosphate hydrolases"/>
    <property type="match status" value="1"/>
</dbReference>
<accession>A0A1Q9CBI2</accession>
<dbReference type="Proteomes" id="UP000186817">
    <property type="component" value="Unassembled WGS sequence"/>
</dbReference>
<dbReference type="OrthoDB" id="2011769at2759"/>